<dbReference type="InterPro" id="IPR041577">
    <property type="entry name" value="RT_RNaseH_2"/>
</dbReference>
<evidence type="ECO:0000313" key="2">
    <source>
        <dbReference type="EMBL" id="WMV41436.1"/>
    </source>
</evidence>
<dbReference type="InterPro" id="IPR043128">
    <property type="entry name" value="Rev_trsase/Diguanyl_cyclase"/>
</dbReference>
<accession>A0AAF0U954</accession>
<keyword evidence="3" id="KW-1185">Reference proteome</keyword>
<dbReference type="PANTHER" id="PTHR33064:SF37">
    <property type="entry name" value="RIBONUCLEASE H"/>
    <property type="match status" value="1"/>
</dbReference>
<dbReference type="InterPro" id="IPR051320">
    <property type="entry name" value="Viral_Replic_Matur_Polypro"/>
</dbReference>
<feature type="domain" description="Reverse transcriptase/retrotransposon-derived protein RNase H-like" evidence="1">
    <location>
        <begin position="64"/>
        <end position="123"/>
    </location>
</feature>
<dbReference type="AlphaFoldDB" id="A0AAF0U954"/>
<dbReference type="FunFam" id="3.30.70.270:FF:000020">
    <property type="entry name" value="Transposon Tf2-6 polyprotein-like Protein"/>
    <property type="match status" value="1"/>
</dbReference>
<proteinExistence type="predicted"/>
<evidence type="ECO:0000259" key="1">
    <source>
        <dbReference type="Pfam" id="PF17919"/>
    </source>
</evidence>
<reference evidence="2" key="1">
    <citation type="submission" date="2023-08" db="EMBL/GenBank/DDBJ databases">
        <title>A de novo genome assembly of Solanum verrucosum Schlechtendal, a Mexican diploid species geographically isolated from the other diploid A-genome species in potato relatives.</title>
        <authorList>
            <person name="Hosaka K."/>
        </authorList>
    </citation>
    <scope>NUCLEOTIDE SEQUENCE</scope>
    <source>
        <tissue evidence="2">Young leaves</tissue>
    </source>
</reference>
<dbReference type="InterPro" id="IPR043502">
    <property type="entry name" value="DNA/RNA_pol_sf"/>
</dbReference>
<dbReference type="EMBL" id="CP133619">
    <property type="protein sequence ID" value="WMV41436.1"/>
    <property type="molecule type" value="Genomic_DNA"/>
</dbReference>
<protein>
    <recommendedName>
        <fullName evidence="1">Reverse transcriptase/retrotransposon-derived protein RNase H-like domain-containing protein</fullName>
    </recommendedName>
</protein>
<dbReference type="PANTHER" id="PTHR33064">
    <property type="entry name" value="POL PROTEIN"/>
    <property type="match status" value="1"/>
</dbReference>
<gene>
    <name evidence="2" type="ORF">MTR67_034821</name>
</gene>
<sequence length="126" mass="14301">MSGDGIRVDTQKIEAVQNWPRPTSPIDIRSFLGLAGYYRLFVEVFSSILSPSTKFTQKIVKFQWTEACEKSFEELKTRLTTAPVLTLREGTQGFVVYCEASRVGLGFILMKNDKVIAYACRQLMVH</sequence>
<evidence type="ECO:0000313" key="3">
    <source>
        <dbReference type="Proteomes" id="UP001234989"/>
    </source>
</evidence>
<dbReference type="Proteomes" id="UP001234989">
    <property type="component" value="Chromosome 8"/>
</dbReference>
<dbReference type="Pfam" id="PF17919">
    <property type="entry name" value="RT_RNaseH_2"/>
    <property type="match status" value="1"/>
</dbReference>
<name>A0AAF0U954_SOLVR</name>
<organism evidence="2 3">
    <name type="scientific">Solanum verrucosum</name>
    <dbReference type="NCBI Taxonomy" id="315347"/>
    <lineage>
        <taxon>Eukaryota</taxon>
        <taxon>Viridiplantae</taxon>
        <taxon>Streptophyta</taxon>
        <taxon>Embryophyta</taxon>
        <taxon>Tracheophyta</taxon>
        <taxon>Spermatophyta</taxon>
        <taxon>Magnoliopsida</taxon>
        <taxon>eudicotyledons</taxon>
        <taxon>Gunneridae</taxon>
        <taxon>Pentapetalae</taxon>
        <taxon>asterids</taxon>
        <taxon>lamiids</taxon>
        <taxon>Solanales</taxon>
        <taxon>Solanaceae</taxon>
        <taxon>Solanoideae</taxon>
        <taxon>Solaneae</taxon>
        <taxon>Solanum</taxon>
    </lineage>
</organism>
<dbReference type="SUPFAM" id="SSF56672">
    <property type="entry name" value="DNA/RNA polymerases"/>
    <property type="match status" value="1"/>
</dbReference>
<dbReference type="Gene3D" id="3.30.70.270">
    <property type="match status" value="1"/>
</dbReference>